<evidence type="ECO:0000256" key="1">
    <source>
        <dbReference type="SAM" id="SignalP"/>
    </source>
</evidence>
<evidence type="ECO:0000313" key="3">
    <source>
        <dbReference type="Proteomes" id="UP000708208"/>
    </source>
</evidence>
<keyword evidence="1" id="KW-0732">Signal</keyword>
<dbReference type="OrthoDB" id="6510765at2759"/>
<evidence type="ECO:0000313" key="2">
    <source>
        <dbReference type="EMBL" id="CAG7732531.1"/>
    </source>
</evidence>
<keyword evidence="3" id="KW-1185">Reference proteome</keyword>
<gene>
    <name evidence="2" type="ORF">AFUS01_LOCUS21043</name>
</gene>
<feature type="signal peptide" evidence="1">
    <location>
        <begin position="1"/>
        <end position="22"/>
    </location>
</feature>
<dbReference type="Proteomes" id="UP000708208">
    <property type="component" value="Unassembled WGS sequence"/>
</dbReference>
<organism evidence="2 3">
    <name type="scientific">Allacma fusca</name>
    <dbReference type="NCBI Taxonomy" id="39272"/>
    <lineage>
        <taxon>Eukaryota</taxon>
        <taxon>Metazoa</taxon>
        <taxon>Ecdysozoa</taxon>
        <taxon>Arthropoda</taxon>
        <taxon>Hexapoda</taxon>
        <taxon>Collembola</taxon>
        <taxon>Symphypleona</taxon>
        <taxon>Sminthuridae</taxon>
        <taxon>Allacma</taxon>
    </lineage>
</organism>
<dbReference type="EMBL" id="CAJVCH010233333">
    <property type="protein sequence ID" value="CAG7732531.1"/>
    <property type="molecule type" value="Genomic_DNA"/>
</dbReference>
<name>A0A8J2PD30_9HEXA</name>
<protein>
    <submittedName>
        <fullName evidence="2">Uncharacterized protein</fullName>
    </submittedName>
</protein>
<comment type="caution">
    <text evidence="2">The sequence shown here is derived from an EMBL/GenBank/DDBJ whole genome shotgun (WGS) entry which is preliminary data.</text>
</comment>
<accession>A0A8J2PD30</accession>
<sequence length="83" mass="9118">MAAKFILAIICVLLGATSMVLASGHGGFPYAIPRYNYQYAVNDPITGDFKQVRELRDGPYTVGGYSLVQPFSGRQVNYEILGR</sequence>
<dbReference type="AlphaFoldDB" id="A0A8J2PD30"/>
<reference evidence="2" key="1">
    <citation type="submission" date="2021-06" db="EMBL/GenBank/DDBJ databases">
        <authorList>
            <person name="Hodson N. C."/>
            <person name="Mongue J. A."/>
            <person name="Jaron S. K."/>
        </authorList>
    </citation>
    <scope>NUCLEOTIDE SEQUENCE</scope>
</reference>
<proteinExistence type="predicted"/>
<feature type="chain" id="PRO_5035301322" evidence="1">
    <location>
        <begin position="23"/>
        <end position="83"/>
    </location>
</feature>